<dbReference type="HAMAP" id="MF_00394">
    <property type="entry name" value="NAD_Glyc3P_dehydrog"/>
    <property type="match status" value="1"/>
</dbReference>
<dbReference type="Proteomes" id="UP000006462">
    <property type="component" value="Unassembled WGS sequence"/>
</dbReference>
<feature type="binding site" evidence="7">
    <location>
        <position position="278"/>
    </location>
    <ligand>
        <name>NADPH</name>
        <dbReference type="ChEBI" id="CHEBI:57783"/>
    </ligand>
</feature>
<dbReference type="PANTHER" id="PTHR11728">
    <property type="entry name" value="GLYCEROL-3-PHOSPHATE DEHYDROGENASE"/>
    <property type="match status" value="1"/>
</dbReference>
<protein>
    <recommendedName>
        <fullName evidence="7">Glycerol-3-phosphate dehydrogenase [NAD(P)+]</fullName>
        <ecNumber evidence="7">1.1.1.94</ecNumber>
    </recommendedName>
    <alternativeName>
        <fullName evidence="7">NAD(P)(+)-dependent glycerol-3-phosphate dehydrogenase</fullName>
    </alternativeName>
    <alternativeName>
        <fullName evidence="7">NAD(P)H-dependent dihydroxyacetone-phosphate reductase</fullName>
    </alternativeName>
</protein>
<accession>A0ABM9ZYE8</accession>
<evidence type="ECO:0000256" key="8">
    <source>
        <dbReference type="RuleBase" id="RU000437"/>
    </source>
</evidence>
<comment type="catalytic activity">
    <reaction evidence="7">
        <text>sn-glycerol 3-phosphate + NAD(+) = dihydroxyacetone phosphate + NADH + H(+)</text>
        <dbReference type="Rhea" id="RHEA:11092"/>
        <dbReference type="ChEBI" id="CHEBI:15378"/>
        <dbReference type="ChEBI" id="CHEBI:57540"/>
        <dbReference type="ChEBI" id="CHEBI:57597"/>
        <dbReference type="ChEBI" id="CHEBI:57642"/>
        <dbReference type="ChEBI" id="CHEBI:57945"/>
        <dbReference type="EC" id="1.1.1.94"/>
    </reaction>
</comment>
<dbReference type="Pfam" id="PF07479">
    <property type="entry name" value="NAD_Gly3P_dh_C"/>
    <property type="match status" value="1"/>
</dbReference>
<evidence type="ECO:0000259" key="10">
    <source>
        <dbReference type="Pfam" id="PF01210"/>
    </source>
</evidence>
<feature type="binding site" evidence="7">
    <location>
        <position position="243"/>
    </location>
    <ligand>
        <name>sn-glycerol 3-phosphate</name>
        <dbReference type="ChEBI" id="CHEBI:57597"/>
    </ligand>
</feature>
<feature type="binding site" evidence="7">
    <location>
        <position position="107"/>
    </location>
    <ligand>
        <name>sn-glycerol 3-phosphate</name>
        <dbReference type="ChEBI" id="CHEBI:57597"/>
    </ligand>
</feature>
<comment type="subcellular location">
    <subcellularLocation>
        <location evidence="7">Cytoplasm</location>
    </subcellularLocation>
</comment>
<feature type="domain" description="Glycerol-3-phosphate dehydrogenase NAD-dependent C-terminal" evidence="11">
    <location>
        <begin position="179"/>
        <end position="319"/>
    </location>
</feature>
<evidence type="ECO:0000259" key="11">
    <source>
        <dbReference type="Pfam" id="PF07479"/>
    </source>
</evidence>
<name>A0ABM9ZYE8_9BACT</name>
<evidence type="ECO:0000256" key="1">
    <source>
        <dbReference type="ARBA" id="ARBA00011009"/>
    </source>
</evidence>
<dbReference type="Pfam" id="PF01210">
    <property type="entry name" value="NAD_Gly3P_dh_N"/>
    <property type="match status" value="1"/>
</dbReference>
<reference evidence="12 13" key="1">
    <citation type="submission" date="2009-12" db="EMBL/GenBank/DDBJ databases">
        <authorList>
            <person name="Shrivastava S."/>
            <person name="Madupu R."/>
            <person name="Durkin A.S."/>
            <person name="Torralba M."/>
            <person name="Methe B."/>
            <person name="Sutton G.G."/>
            <person name="Strausberg R.L."/>
            <person name="Nelson K.E."/>
        </authorList>
    </citation>
    <scope>NUCLEOTIDE SEQUENCE [LARGE SCALE GENOMIC DNA]</scope>
    <source>
        <strain evidence="12 13">W5455</strain>
    </source>
</reference>
<evidence type="ECO:0000256" key="7">
    <source>
        <dbReference type="HAMAP-Rule" id="MF_00394"/>
    </source>
</evidence>
<feature type="binding site" evidence="7">
    <location>
        <position position="254"/>
    </location>
    <ligand>
        <name>sn-glycerol 3-phosphate</name>
        <dbReference type="ChEBI" id="CHEBI:57597"/>
    </ligand>
</feature>
<feature type="binding site" evidence="7">
    <location>
        <position position="135"/>
    </location>
    <ligand>
        <name>sn-glycerol 3-phosphate</name>
        <dbReference type="ChEBI" id="CHEBI:57597"/>
    </ligand>
</feature>
<keyword evidence="2 7" id="KW-0444">Lipid biosynthesis</keyword>
<feature type="binding site" evidence="7">
    <location>
        <position position="107"/>
    </location>
    <ligand>
        <name>NADPH</name>
        <dbReference type="ChEBI" id="CHEBI:57783"/>
    </ligand>
</feature>
<comment type="caution">
    <text evidence="12">The sequence shown here is derived from an EMBL/GenBank/DDBJ whole genome shotgun (WGS) entry which is preliminary data.</text>
</comment>
<feature type="binding site" evidence="7">
    <location>
        <position position="13"/>
    </location>
    <ligand>
        <name>NADPH</name>
        <dbReference type="ChEBI" id="CHEBI:57783"/>
    </ligand>
</feature>
<dbReference type="Gene3D" id="1.10.1040.10">
    <property type="entry name" value="N-(1-d-carboxylethyl)-l-norvaline Dehydrogenase, domain 2"/>
    <property type="match status" value="1"/>
</dbReference>
<evidence type="ECO:0000256" key="9">
    <source>
        <dbReference type="RuleBase" id="RU000439"/>
    </source>
</evidence>
<evidence type="ECO:0000256" key="3">
    <source>
        <dbReference type="ARBA" id="ARBA00023002"/>
    </source>
</evidence>
<feature type="binding site" evidence="7">
    <location>
        <position position="254"/>
    </location>
    <ligand>
        <name>NADPH</name>
        <dbReference type="ChEBI" id="CHEBI:57783"/>
    </ligand>
</feature>
<sequence>MNSKVTVWGNGTWGTALAQSLARSGHEVCLWCFVEEQARAINANGYNPSYLQDFQLSPLIHAAHALQEAAEFSDYWLFVTPTQFLRATLEKLVPFYTPKVEIANAAKGVEIRSLKLISQLMEEFFPGAAYTALSGPSHAEEVIRDLPMALVSASLNRESAALWQKLFNRETFRVYTNPDVTGVEVGGAVKNVVAIASGLLHSLEMGDNATAAMVTRGLSEITRLGVALGGRPQTFSGLAGIGDLMVTAYSRHSRNFRLGEMIGRGMTLDEAAAALGQVAEGAYTVKAVKELAEKFSVEMPISSAVHEVLYGRLDLKDALQNLLTRDPKPEYPLF</sequence>
<dbReference type="SUPFAM" id="SSF48179">
    <property type="entry name" value="6-phosphogluconate dehydrogenase C-terminal domain-like"/>
    <property type="match status" value="1"/>
</dbReference>
<keyword evidence="13" id="KW-1185">Reference proteome</keyword>
<feature type="binding site" evidence="7">
    <location>
        <position position="137"/>
    </location>
    <ligand>
        <name>sn-glycerol 3-phosphate</name>
        <dbReference type="ChEBI" id="CHEBI:57597"/>
    </ligand>
</feature>
<feature type="binding site" evidence="7">
    <location>
        <position position="253"/>
    </location>
    <ligand>
        <name>sn-glycerol 3-phosphate</name>
        <dbReference type="ChEBI" id="CHEBI:57597"/>
    </ligand>
</feature>
<gene>
    <name evidence="7" type="primary">gpsA</name>
    <name evidence="12" type="ORF">HMPREF7215_0454</name>
</gene>
<keyword evidence="7" id="KW-0547">Nucleotide-binding</keyword>
<dbReference type="PROSITE" id="PS00957">
    <property type="entry name" value="NAD_G3PDH"/>
    <property type="match status" value="1"/>
</dbReference>
<dbReference type="GO" id="GO:0047952">
    <property type="term" value="F:glycerol-3-phosphate dehydrogenase [NAD(P)+] activity"/>
    <property type="evidence" value="ECO:0007669"/>
    <property type="project" value="UniProtKB-EC"/>
</dbReference>
<feature type="binding site" evidence="7">
    <location>
        <position position="190"/>
    </location>
    <ligand>
        <name>sn-glycerol 3-phosphate</name>
        <dbReference type="ChEBI" id="CHEBI:57597"/>
    </ligand>
</feature>
<feature type="active site" description="Proton acceptor" evidence="7">
    <location>
        <position position="190"/>
    </location>
</feature>
<comment type="pathway">
    <text evidence="7">Membrane lipid metabolism; glycerophospholipid metabolism.</text>
</comment>
<dbReference type="InterPro" id="IPR036291">
    <property type="entry name" value="NAD(P)-bd_dom_sf"/>
</dbReference>
<feature type="binding site" evidence="7">
    <location>
        <position position="50"/>
    </location>
    <ligand>
        <name>NADPH</name>
        <dbReference type="ChEBI" id="CHEBI:57783"/>
    </ligand>
</feature>
<keyword evidence="4 7" id="KW-0443">Lipid metabolism</keyword>
<feature type="domain" description="Glycerol-3-phosphate dehydrogenase NAD-dependent N-terminal" evidence="10">
    <location>
        <begin position="4"/>
        <end position="159"/>
    </location>
</feature>
<proteinExistence type="inferred from homology"/>
<dbReference type="NCBIfam" id="NF000940">
    <property type="entry name" value="PRK00094.1-2"/>
    <property type="match status" value="1"/>
</dbReference>
<keyword evidence="5 7" id="KW-0594">Phospholipid biosynthesis</keyword>
<dbReference type="PRINTS" id="PR00077">
    <property type="entry name" value="GPDHDRGNASE"/>
</dbReference>
<feature type="binding site" evidence="7">
    <location>
        <position position="280"/>
    </location>
    <ligand>
        <name>NADPH</name>
        <dbReference type="ChEBI" id="CHEBI:57783"/>
    </ligand>
</feature>
<dbReference type="Gene3D" id="3.40.50.720">
    <property type="entry name" value="NAD(P)-binding Rossmann-like Domain"/>
    <property type="match status" value="1"/>
</dbReference>
<keyword evidence="7" id="KW-0521">NADP</keyword>
<dbReference type="EC" id="1.1.1.94" evidence="7"/>
<evidence type="ECO:0000313" key="12">
    <source>
        <dbReference type="EMBL" id="EFB91997.1"/>
    </source>
</evidence>
<dbReference type="InterPro" id="IPR006109">
    <property type="entry name" value="G3P_DH_NAD-dep_C"/>
</dbReference>
<keyword evidence="7" id="KW-0963">Cytoplasm</keyword>
<comment type="similarity">
    <text evidence="1 7 8">Belongs to the NAD-dependent glycerol-3-phosphate dehydrogenase family.</text>
</comment>
<dbReference type="SUPFAM" id="SSF51735">
    <property type="entry name" value="NAD(P)-binding Rossmann-fold domains"/>
    <property type="match status" value="1"/>
</dbReference>
<dbReference type="EMBL" id="ADFP01000009">
    <property type="protein sequence ID" value="EFB91997.1"/>
    <property type="molecule type" value="Genomic_DNA"/>
</dbReference>
<dbReference type="InterPro" id="IPR006168">
    <property type="entry name" value="G3P_DH_NAD-dep"/>
</dbReference>
<keyword evidence="6 7" id="KW-1208">Phospholipid metabolism</keyword>
<dbReference type="NCBIfam" id="NF000942">
    <property type="entry name" value="PRK00094.1-4"/>
    <property type="match status" value="1"/>
</dbReference>
<comment type="caution">
    <text evidence="7">Lacks conserved residue(s) required for the propagation of feature annotation.</text>
</comment>
<dbReference type="PIRSF" id="PIRSF000114">
    <property type="entry name" value="Glycerol-3-P_dh"/>
    <property type="match status" value="1"/>
</dbReference>
<dbReference type="InterPro" id="IPR008927">
    <property type="entry name" value="6-PGluconate_DH-like_C_sf"/>
</dbReference>
<dbReference type="PANTHER" id="PTHR11728:SF1">
    <property type="entry name" value="GLYCEROL-3-PHOSPHATE DEHYDROGENASE [NAD(+)] 2, CHLOROPLASTIC"/>
    <property type="match status" value="1"/>
</dbReference>
<dbReference type="RefSeq" id="WP_009163601.1">
    <property type="nucleotide sequence ID" value="NZ_ADFP01000009.1"/>
</dbReference>
<evidence type="ECO:0000256" key="5">
    <source>
        <dbReference type="ARBA" id="ARBA00023209"/>
    </source>
</evidence>
<evidence type="ECO:0000256" key="4">
    <source>
        <dbReference type="ARBA" id="ARBA00023098"/>
    </source>
</evidence>
<dbReference type="InterPro" id="IPR013328">
    <property type="entry name" value="6PGD_dom2"/>
</dbReference>
<comment type="function">
    <text evidence="7">Catalyzes the reduction of the glycolytic intermediate dihydroxyacetone phosphate (DHAP) to sn-glycerol 3-phosphate (G3P), the key precursor for phospholipid synthesis.</text>
</comment>
<dbReference type="InterPro" id="IPR011128">
    <property type="entry name" value="G3P_DH_NAD-dep_N"/>
</dbReference>
<evidence type="ECO:0000256" key="6">
    <source>
        <dbReference type="ARBA" id="ARBA00023264"/>
    </source>
</evidence>
<feature type="binding site" evidence="7">
    <location>
        <position position="12"/>
    </location>
    <ligand>
        <name>NADPH</name>
        <dbReference type="ChEBI" id="CHEBI:57783"/>
    </ligand>
</feature>
<feature type="binding site" evidence="7">
    <location>
        <position position="255"/>
    </location>
    <ligand>
        <name>sn-glycerol 3-phosphate</name>
        <dbReference type="ChEBI" id="CHEBI:57597"/>
    </ligand>
</feature>
<keyword evidence="3 7" id="KW-0560">Oxidoreductase</keyword>
<organism evidence="12 13">
    <name type="scientific">Pyramidobacter piscolens W5455</name>
    <dbReference type="NCBI Taxonomy" id="352165"/>
    <lineage>
        <taxon>Bacteria</taxon>
        <taxon>Thermotogati</taxon>
        <taxon>Synergistota</taxon>
        <taxon>Synergistia</taxon>
        <taxon>Synergistales</taxon>
        <taxon>Dethiosulfovibrionaceae</taxon>
        <taxon>Pyramidobacter</taxon>
    </lineage>
</organism>
<feature type="binding site" evidence="7">
    <location>
        <position position="139"/>
    </location>
    <ligand>
        <name>NADPH</name>
        <dbReference type="ChEBI" id="CHEBI:57783"/>
    </ligand>
</feature>
<comment type="catalytic activity">
    <reaction evidence="7 9">
        <text>sn-glycerol 3-phosphate + NADP(+) = dihydroxyacetone phosphate + NADPH + H(+)</text>
        <dbReference type="Rhea" id="RHEA:11096"/>
        <dbReference type="ChEBI" id="CHEBI:15378"/>
        <dbReference type="ChEBI" id="CHEBI:57597"/>
        <dbReference type="ChEBI" id="CHEBI:57642"/>
        <dbReference type="ChEBI" id="CHEBI:57783"/>
        <dbReference type="ChEBI" id="CHEBI:58349"/>
        <dbReference type="EC" id="1.1.1.94"/>
    </reaction>
</comment>
<evidence type="ECO:0000313" key="13">
    <source>
        <dbReference type="Proteomes" id="UP000006462"/>
    </source>
</evidence>
<evidence type="ECO:0000256" key="2">
    <source>
        <dbReference type="ARBA" id="ARBA00022516"/>
    </source>
</evidence>
<keyword evidence="7 8" id="KW-0520">NAD</keyword>